<protein>
    <submittedName>
        <fullName evidence="13">SUMO-activating enzyme subunit 2-like protein</fullName>
    </submittedName>
</protein>
<dbReference type="Pfam" id="PF00899">
    <property type="entry name" value="ThiF"/>
    <property type="match status" value="1"/>
</dbReference>
<keyword evidence="5" id="KW-0833">Ubl conjugation pathway</keyword>
<dbReference type="InterPro" id="IPR023318">
    <property type="entry name" value="Ub_act_enz_dom_a_sf"/>
</dbReference>
<comment type="pathway">
    <text evidence="1">Protein modification; protein sumoylation.</text>
</comment>
<dbReference type="GO" id="GO:0005524">
    <property type="term" value="F:ATP binding"/>
    <property type="evidence" value="ECO:0007669"/>
    <property type="project" value="UniProtKB-KW"/>
</dbReference>
<feature type="domain" description="THIF-type NAD/FAD binding fold" evidence="11">
    <location>
        <begin position="27"/>
        <end position="450"/>
    </location>
</feature>
<dbReference type="InterPro" id="IPR042449">
    <property type="entry name" value="Ub-E1_IAD_1"/>
</dbReference>
<dbReference type="FunFam" id="3.50.50.80:FF:000002">
    <property type="entry name" value="SUMO-activating enzyme subunit 2"/>
    <property type="match status" value="1"/>
</dbReference>
<feature type="binding site" evidence="9">
    <location>
        <begin position="116"/>
        <end position="117"/>
    </location>
    <ligand>
        <name>ATP</name>
        <dbReference type="ChEBI" id="CHEBI:30616"/>
    </ligand>
</feature>
<dbReference type="PIRSF" id="PIRSF039133">
    <property type="entry name" value="SUMO_E1B"/>
    <property type="match status" value="1"/>
</dbReference>
<feature type="binding site" evidence="10">
    <location>
        <position position="471"/>
    </location>
    <ligand>
        <name>Zn(2+)</name>
        <dbReference type="ChEBI" id="CHEBI:29105"/>
    </ligand>
</feature>
<evidence type="ECO:0000256" key="2">
    <source>
        <dbReference type="ARBA" id="ARBA00005673"/>
    </source>
</evidence>
<comment type="caution">
    <text evidence="13">The sequence shown here is derived from an EMBL/GenBank/DDBJ whole genome shotgun (WGS) entry which is preliminary data.</text>
</comment>
<dbReference type="InterPro" id="IPR028077">
    <property type="entry name" value="UAE_UbL_dom"/>
</dbReference>
<keyword evidence="14" id="KW-1185">Reference proteome</keyword>
<feature type="binding site" evidence="9">
    <location>
        <begin position="74"/>
        <end position="77"/>
    </location>
    <ligand>
        <name>ATP</name>
        <dbReference type="ChEBI" id="CHEBI:30616"/>
    </ligand>
</feature>
<name>A0A443SMM8_9ACAR</name>
<dbReference type="SUPFAM" id="SSF69572">
    <property type="entry name" value="Activating enzymes of the ubiquitin-like proteins"/>
    <property type="match status" value="1"/>
</dbReference>
<dbReference type="STRING" id="299467.A0A443SMM8"/>
<evidence type="ECO:0000256" key="5">
    <source>
        <dbReference type="ARBA" id="ARBA00022786"/>
    </source>
</evidence>
<evidence type="ECO:0000313" key="14">
    <source>
        <dbReference type="Proteomes" id="UP000288716"/>
    </source>
</evidence>
<dbReference type="GO" id="GO:0005737">
    <property type="term" value="C:cytoplasm"/>
    <property type="evidence" value="ECO:0007669"/>
    <property type="project" value="TreeGrafter"/>
</dbReference>
<dbReference type="PANTHER" id="PTHR10953">
    <property type="entry name" value="UBIQUITIN-ACTIVATING ENZYME E1"/>
    <property type="match status" value="1"/>
</dbReference>
<evidence type="ECO:0000256" key="4">
    <source>
        <dbReference type="ARBA" id="ARBA00022741"/>
    </source>
</evidence>
<dbReference type="PRINTS" id="PR01849">
    <property type="entry name" value="UBIQUITINACT"/>
</dbReference>
<feature type="binding site" evidence="9">
    <location>
        <position position="90"/>
    </location>
    <ligand>
        <name>ATP</name>
        <dbReference type="ChEBI" id="CHEBI:30616"/>
    </ligand>
</feature>
<dbReference type="OrthoDB" id="10255449at2759"/>
<keyword evidence="4 9" id="KW-0547">Nucleotide-binding</keyword>
<evidence type="ECO:0000256" key="10">
    <source>
        <dbReference type="PIRSR" id="PIRSR039133-3"/>
    </source>
</evidence>
<evidence type="ECO:0000259" key="11">
    <source>
        <dbReference type="Pfam" id="PF00899"/>
    </source>
</evidence>
<dbReference type="Gene3D" id="1.10.10.520">
    <property type="entry name" value="Ubiquitin activating enzymes (Uba3). Chain: B, domain 2"/>
    <property type="match status" value="1"/>
</dbReference>
<feature type="binding site" evidence="10">
    <location>
        <position position="179"/>
    </location>
    <ligand>
        <name>Zn(2+)</name>
        <dbReference type="ChEBI" id="CHEBI:29105"/>
    </ligand>
</feature>
<feature type="active site" description="Glycyl thioester intermediate" evidence="8">
    <location>
        <position position="195"/>
    </location>
</feature>
<reference evidence="13 14" key="1">
    <citation type="journal article" date="2018" name="Gigascience">
        <title>Genomes of trombidid mites reveal novel predicted allergens and laterally-transferred genes associated with secondary metabolism.</title>
        <authorList>
            <person name="Dong X."/>
            <person name="Chaisiri K."/>
            <person name="Xia D."/>
            <person name="Armstrong S.D."/>
            <person name="Fang Y."/>
            <person name="Donnelly M.J."/>
            <person name="Kadowaki T."/>
            <person name="McGarry J.W."/>
            <person name="Darby A.C."/>
            <person name="Makepeace B.L."/>
        </authorList>
    </citation>
    <scope>NUCLEOTIDE SEQUENCE [LARGE SCALE GENOMIC DNA]</scope>
    <source>
        <strain evidence="13">UoL-UT</strain>
    </source>
</reference>
<dbReference type="InterPro" id="IPR030661">
    <property type="entry name" value="Uba2"/>
</dbReference>
<dbReference type="InterPro" id="IPR035985">
    <property type="entry name" value="Ubiquitin-activating_enz"/>
</dbReference>
<gene>
    <name evidence="13" type="ORF">B4U80_05561</name>
</gene>
<keyword evidence="7 9" id="KW-0067">ATP-binding</keyword>
<dbReference type="GO" id="GO:0016925">
    <property type="term" value="P:protein sumoylation"/>
    <property type="evidence" value="ECO:0007669"/>
    <property type="project" value="UniProtKB-UniPathway"/>
</dbReference>
<accession>A0A443SMM8</accession>
<feature type="non-terminal residue" evidence="13">
    <location>
        <position position="624"/>
    </location>
</feature>
<dbReference type="PANTHER" id="PTHR10953:SF5">
    <property type="entry name" value="SUMO-ACTIVATING ENZYME SUBUNIT 2"/>
    <property type="match status" value="1"/>
</dbReference>
<evidence type="ECO:0000256" key="6">
    <source>
        <dbReference type="ARBA" id="ARBA00022833"/>
    </source>
</evidence>
<evidence type="ECO:0000256" key="1">
    <source>
        <dbReference type="ARBA" id="ARBA00004718"/>
    </source>
</evidence>
<keyword evidence="3 10" id="KW-0479">Metal-binding</keyword>
<feature type="binding site" evidence="9">
    <location>
        <position position="66"/>
    </location>
    <ligand>
        <name>ATP</name>
        <dbReference type="ChEBI" id="CHEBI:30616"/>
    </ligand>
</feature>
<evidence type="ECO:0000313" key="13">
    <source>
        <dbReference type="EMBL" id="RWS28786.1"/>
    </source>
</evidence>
<evidence type="ECO:0000256" key="3">
    <source>
        <dbReference type="ARBA" id="ARBA00022723"/>
    </source>
</evidence>
<dbReference type="InterPro" id="IPR000594">
    <property type="entry name" value="ThiF_NAD_FAD-bd"/>
</dbReference>
<feature type="domain" description="Ubiquitin/SUMO-activating enzyme ubiquitin-like" evidence="12">
    <location>
        <begin position="482"/>
        <end position="568"/>
    </location>
</feature>
<feature type="binding site" evidence="10">
    <location>
        <position position="468"/>
    </location>
    <ligand>
        <name>Zn(2+)</name>
        <dbReference type="ChEBI" id="CHEBI:29105"/>
    </ligand>
</feature>
<dbReference type="EMBL" id="NCKV01001215">
    <property type="protein sequence ID" value="RWS28786.1"/>
    <property type="molecule type" value="Genomic_DNA"/>
</dbReference>
<organism evidence="13 14">
    <name type="scientific">Leptotrombidium deliense</name>
    <dbReference type="NCBI Taxonomy" id="299467"/>
    <lineage>
        <taxon>Eukaryota</taxon>
        <taxon>Metazoa</taxon>
        <taxon>Ecdysozoa</taxon>
        <taxon>Arthropoda</taxon>
        <taxon>Chelicerata</taxon>
        <taxon>Arachnida</taxon>
        <taxon>Acari</taxon>
        <taxon>Acariformes</taxon>
        <taxon>Trombidiformes</taxon>
        <taxon>Prostigmata</taxon>
        <taxon>Anystina</taxon>
        <taxon>Parasitengona</taxon>
        <taxon>Trombiculoidea</taxon>
        <taxon>Trombiculidae</taxon>
        <taxon>Leptotrombidium</taxon>
    </lineage>
</organism>
<dbReference type="VEuPathDB" id="VectorBase:LDEU003251"/>
<dbReference type="Gene3D" id="3.10.290.20">
    <property type="entry name" value="Ubiquitin-like 2 activating enzyme e1b. Chain: B, domain 3"/>
    <property type="match status" value="1"/>
</dbReference>
<dbReference type="GO" id="GO:0046872">
    <property type="term" value="F:metal ion binding"/>
    <property type="evidence" value="ECO:0007669"/>
    <property type="project" value="UniProtKB-KW"/>
</dbReference>
<dbReference type="InterPro" id="IPR000011">
    <property type="entry name" value="UBQ/SUMO-activ_enz_E1-like"/>
</dbReference>
<dbReference type="Pfam" id="PF14732">
    <property type="entry name" value="UAE_UbL"/>
    <property type="match status" value="1"/>
</dbReference>
<evidence type="ECO:0000256" key="8">
    <source>
        <dbReference type="PIRSR" id="PIRSR039133-1"/>
    </source>
</evidence>
<dbReference type="InterPro" id="IPR045886">
    <property type="entry name" value="ThiF/MoeB/HesA"/>
</dbReference>
<evidence type="ECO:0000259" key="12">
    <source>
        <dbReference type="Pfam" id="PF14732"/>
    </source>
</evidence>
<proteinExistence type="inferred from homology"/>
<dbReference type="Gene3D" id="3.50.50.80">
    <property type="entry name" value="Ubiquitin-activating enzyme E1, inactive adenylation domain, subdomain 1"/>
    <property type="match status" value="1"/>
</dbReference>
<feature type="binding site" evidence="9">
    <location>
        <begin position="138"/>
        <end position="143"/>
    </location>
    <ligand>
        <name>ATP</name>
        <dbReference type="ChEBI" id="CHEBI:30616"/>
    </ligand>
</feature>
<dbReference type="UniPathway" id="UPA00886"/>
<dbReference type="Proteomes" id="UP000288716">
    <property type="component" value="Unassembled WGS sequence"/>
</dbReference>
<feature type="binding site" evidence="10">
    <location>
        <position position="182"/>
    </location>
    <ligand>
        <name>Zn(2+)</name>
        <dbReference type="ChEBI" id="CHEBI:29105"/>
    </ligand>
</feature>
<dbReference type="AlphaFoldDB" id="A0A443SMM8"/>
<feature type="binding site" evidence="9">
    <location>
        <begin position="42"/>
        <end position="47"/>
    </location>
    <ligand>
        <name>ATP</name>
        <dbReference type="ChEBI" id="CHEBI:30616"/>
    </ligand>
</feature>
<dbReference type="GO" id="GO:0019948">
    <property type="term" value="F:SUMO activating enzyme activity"/>
    <property type="evidence" value="ECO:0007669"/>
    <property type="project" value="InterPro"/>
</dbReference>
<keyword evidence="6 10" id="KW-0862">Zinc</keyword>
<evidence type="ECO:0000256" key="9">
    <source>
        <dbReference type="PIRSR" id="PIRSR039133-2"/>
    </source>
</evidence>
<sequence length="624" mass="70142">MAEVRESLSTEKMCPHDSVAREVLKDDDLVDSMEQCKILLVGGGGIGCEVIKNLLLTGFKNVVVIDLDTIDVSNLNRQFLFNKSHVGQSKAKVAASVAVNNFAHSTDVHIEPIHNSIQSPEYSVNYFKSFSLVINALDNRAARSHVNRMCLAANVPLIESGSEGYLGQVFTIRKSLSACYECDGPKPDQRTFASCTIRNTPSLPIHCIVWGKHLFAQLFGEEDADNDVSPDLNDSEIASTVEALAGEQKVPSTREWAQQNDYNPKELFQKLFFVDIQYLLKMDQLWEKRRKPTPLTVTEVEKEVLICQPSSSKSAEATNGISFIPLKDQRLWSLKECYDVFAESLMELKKRLNVEKSLIWDKDDDCALNFVTAVSNLRSHCFGIDMKSKFDVKSMAGNIIPAISSTNSIVGGLITLQALQLLKRLKSENAEKNDVEVKNCKQMYLRKVSLSARNLIACYERDPPNKQCLVCSGRVPEIDITLSLSETLMSDFIEQVLFKRLNFVCPDIMIDGTATILWSKDESEEESDEWKEAFRTKLMSDFKVIKNEVRLKINDLIQDYTCIISLNDGKVDPKDNDGLWYKMSVSDEEFKAEINKANSEPEVSGTQIEMVEIEDSSDNIKASK</sequence>
<comment type="similarity">
    <text evidence="2">Belongs to the ubiquitin-activating E1 family.</text>
</comment>
<dbReference type="GO" id="GO:0031510">
    <property type="term" value="C:SUMO activating enzyme complex"/>
    <property type="evidence" value="ECO:0007669"/>
    <property type="project" value="TreeGrafter"/>
</dbReference>
<evidence type="ECO:0000256" key="7">
    <source>
        <dbReference type="ARBA" id="ARBA00022840"/>
    </source>
</evidence>